<dbReference type="AlphaFoldDB" id="A0AA92U343"/>
<protein>
    <submittedName>
        <fullName evidence="1">Uncharacterized protein</fullName>
    </submittedName>
</protein>
<evidence type="ECO:0000313" key="1">
    <source>
        <dbReference type="EMBL" id="RGW67777.1"/>
    </source>
</evidence>
<evidence type="ECO:0000313" key="2">
    <source>
        <dbReference type="Proteomes" id="UP000286077"/>
    </source>
</evidence>
<dbReference type="EMBL" id="QSAQ01000019">
    <property type="protein sequence ID" value="RGW67777.1"/>
    <property type="molecule type" value="Genomic_DNA"/>
</dbReference>
<gene>
    <name evidence="1" type="ORF">DWV60_08345</name>
</gene>
<proteinExistence type="predicted"/>
<comment type="caution">
    <text evidence="1">The sequence shown here is derived from an EMBL/GenBank/DDBJ whole genome shotgun (WGS) entry which is preliminary data.</text>
</comment>
<organism evidence="1 2">
    <name type="scientific">Segatella copri</name>
    <dbReference type="NCBI Taxonomy" id="165179"/>
    <lineage>
        <taxon>Bacteria</taxon>
        <taxon>Pseudomonadati</taxon>
        <taxon>Bacteroidota</taxon>
        <taxon>Bacteroidia</taxon>
        <taxon>Bacteroidales</taxon>
        <taxon>Prevotellaceae</taxon>
        <taxon>Segatella</taxon>
    </lineage>
</organism>
<name>A0AA92U343_9BACT</name>
<dbReference type="Proteomes" id="UP000286077">
    <property type="component" value="Unassembled WGS sequence"/>
</dbReference>
<sequence>MFIMLIVIFDAYLLLRPCKDNKKDDTMRDRNVKMWMNFSFLDRNVSDNEMDKKNEEYIKSGCGIGEKCEEIYISSIFDLSFPIFLLLLHMKPHENKSILNGIKLMYRINELWGKAFFFLLLVLMPLSLAAKTTDNIEQLFQSLDNAIAHSADYVKVREARIRDWEQKLKTAG</sequence>
<reference evidence="1 2" key="1">
    <citation type="submission" date="2018-08" db="EMBL/GenBank/DDBJ databases">
        <title>A genome reference for cultivated species of the human gut microbiota.</title>
        <authorList>
            <person name="Zou Y."/>
            <person name="Xue W."/>
            <person name="Luo G."/>
        </authorList>
    </citation>
    <scope>NUCLEOTIDE SEQUENCE [LARGE SCALE GENOMIC DNA]</scope>
    <source>
        <strain evidence="1 2">AF11-14</strain>
    </source>
</reference>
<accession>A0AA92U343</accession>